<dbReference type="OMA" id="CFKETRI"/>
<dbReference type="Bgee" id="ENSOANG00000012163">
    <property type="expression patterns" value="Expressed in testis and 8 other cell types or tissues"/>
</dbReference>
<evidence type="ECO:0000313" key="3">
    <source>
        <dbReference type="Proteomes" id="UP000002279"/>
    </source>
</evidence>
<dbReference type="InterPro" id="IPR036915">
    <property type="entry name" value="Cyclin-like_sf"/>
</dbReference>
<dbReference type="PANTHER" id="PTHR21615:SF2">
    <property type="entry name" value="CYCLIN N-TERMINAL DOMAIN-CONTAINING PROTEIN 1"/>
    <property type="match status" value="1"/>
</dbReference>
<keyword evidence="3" id="KW-1185">Reference proteome</keyword>
<dbReference type="GO" id="GO:0035861">
    <property type="term" value="C:site of double-strand break"/>
    <property type="evidence" value="ECO:0000318"/>
    <property type="project" value="GO_Central"/>
</dbReference>
<accession>F7DLV4</accession>
<dbReference type="Gene3D" id="1.10.472.10">
    <property type="entry name" value="Cyclin-like"/>
    <property type="match status" value="1"/>
</dbReference>
<name>F7DLV4_ORNAN</name>
<protein>
    <submittedName>
        <fullName evidence="2">Cyclin N-terminal domain containing 1</fullName>
    </submittedName>
</protein>
<dbReference type="GO" id="GO:0007131">
    <property type="term" value="P:reciprocal meiotic recombination"/>
    <property type="evidence" value="ECO:0000318"/>
    <property type="project" value="GO_Central"/>
</dbReference>
<dbReference type="FunCoup" id="F7DLV4">
    <property type="interactions" value="106"/>
</dbReference>
<dbReference type="CDD" id="cd20541">
    <property type="entry name" value="CYCLIN_CNTD1"/>
    <property type="match status" value="1"/>
</dbReference>
<dbReference type="GeneTree" id="ENSGT00440000033966"/>
<dbReference type="SUPFAM" id="SSF47954">
    <property type="entry name" value="Cyclin-like"/>
    <property type="match status" value="1"/>
</dbReference>
<reference evidence="2 3" key="1">
    <citation type="journal article" date="2008" name="Nature">
        <title>Genome analysis of the platypus reveals unique signatures of evolution.</title>
        <authorList>
            <person name="Warren W.C."/>
            <person name="Hillier L.W."/>
            <person name="Marshall Graves J.A."/>
            <person name="Birney E."/>
            <person name="Ponting C.P."/>
            <person name="Grutzner F."/>
            <person name="Belov K."/>
            <person name="Miller W."/>
            <person name="Clarke L."/>
            <person name="Chinwalla A.T."/>
            <person name="Yang S.P."/>
            <person name="Heger A."/>
            <person name="Locke D.P."/>
            <person name="Miethke P."/>
            <person name="Waters P.D."/>
            <person name="Veyrunes F."/>
            <person name="Fulton L."/>
            <person name="Fulton B."/>
            <person name="Graves T."/>
            <person name="Wallis J."/>
            <person name="Puente X.S."/>
            <person name="Lopez-Otin C."/>
            <person name="Ordonez G.R."/>
            <person name="Eichler E.E."/>
            <person name="Chen L."/>
            <person name="Cheng Z."/>
            <person name="Deakin J.E."/>
            <person name="Alsop A."/>
            <person name="Thompson K."/>
            <person name="Kirby P."/>
            <person name="Papenfuss A.T."/>
            <person name="Wakefield M.J."/>
            <person name="Olender T."/>
            <person name="Lancet D."/>
            <person name="Huttley G.A."/>
            <person name="Smit A.F."/>
            <person name="Pask A."/>
            <person name="Temple-Smith P."/>
            <person name="Batzer M.A."/>
            <person name="Walker J.A."/>
            <person name="Konkel M.K."/>
            <person name="Harris R.S."/>
            <person name="Whittington C.M."/>
            <person name="Wong E.S."/>
            <person name="Gemmell N.J."/>
            <person name="Buschiazzo E."/>
            <person name="Vargas Jentzsch I.M."/>
            <person name="Merkel A."/>
            <person name="Schmitz J."/>
            <person name="Zemann A."/>
            <person name="Churakov G."/>
            <person name="Kriegs J.O."/>
            <person name="Brosius J."/>
            <person name="Murchison E.P."/>
            <person name="Sachidanandam R."/>
            <person name="Smith C."/>
            <person name="Hannon G.J."/>
            <person name="Tsend-Ayush E."/>
            <person name="McMillan D."/>
            <person name="Attenborough R."/>
            <person name="Rens W."/>
            <person name="Ferguson-Smith M."/>
            <person name="Lefevre C.M."/>
            <person name="Sharp J.A."/>
            <person name="Nicholas K.R."/>
            <person name="Ray D.A."/>
            <person name="Kube M."/>
            <person name="Reinhardt R."/>
            <person name="Pringle T.H."/>
            <person name="Taylor J."/>
            <person name="Jones R.C."/>
            <person name="Nixon B."/>
            <person name="Dacheux J.L."/>
            <person name="Niwa H."/>
            <person name="Sekita Y."/>
            <person name="Huang X."/>
            <person name="Stark A."/>
            <person name="Kheradpour P."/>
            <person name="Kellis M."/>
            <person name="Flicek P."/>
            <person name="Chen Y."/>
            <person name="Webber C."/>
            <person name="Hardison R."/>
            <person name="Nelson J."/>
            <person name="Hallsworth-Pepin K."/>
            <person name="Delehaunty K."/>
            <person name="Markovic C."/>
            <person name="Minx P."/>
            <person name="Feng Y."/>
            <person name="Kremitzki C."/>
            <person name="Mitreva M."/>
            <person name="Glasscock J."/>
            <person name="Wylie T."/>
            <person name="Wohldmann P."/>
            <person name="Thiru P."/>
            <person name="Nhan M.N."/>
            <person name="Pohl C.S."/>
            <person name="Smith S.M."/>
            <person name="Hou S."/>
            <person name="Nefedov M."/>
            <person name="de Jong P.J."/>
            <person name="Renfree M.B."/>
            <person name="Mardis E.R."/>
            <person name="Wilson R.K."/>
        </authorList>
    </citation>
    <scope>NUCLEOTIDE SEQUENCE [LARGE SCALE GENOMIC DNA]</scope>
    <source>
        <strain evidence="2 3">Glennie</strain>
    </source>
</reference>
<proteinExistence type="predicted"/>
<dbReference type="HOGENOM" id="CLU_072822_0_0_1"/>
<reference evidence="2" key="2">
    <citation type="submission" date="2025-08" db="UniProtKB">
        <authorList>
            <consortium name="Ensembl"/>
        </authorList>
    </citation>
    <scope>IDENTIFICATION</scope>
    <source>
        <strain evidence="2">Glennie</strain>
    </source>
</reference>
<dbReference type="AlphaFoldDB" id="F7DLV4"/>
<sequence length="319" mass="35132">MAGARRTLGELRFGVVSTEMIEDTLLHLAQENEQAVRTAAEWTGSFREARIVEFVFLLCEQWGLEKSVSYQAVEILERSTVKQVEAVCSPAVVPGASEKADAQGWRTLTAQLSGRFLLRLMSCIQLASKLAFHYKIVSNVTILNFLQDLGSPYSKEELLESELAVLKALNFQVNLPTPLAYVETLLEVLGYNGCLVPTNQLHRTCMTLLDVVYLLHGPIYDSLLRTSIENSTPSRLQEAKFVSVKEDFMLLAVGIIAASTFVHAQESWSQVLGHLHGITGISPESIAAFSYAILTHTVGTSTPEKRQPSPPNLTAPATR</sequence>
<organism evidence="2 3">
    <name type="scientific">Ornithorhynchus anatinus</name>
    <name type="common">Duckbill platypus</name>
    <dbReference type="NCBI Taxonomy" id="9258"/>
    <lineage>
        <taxon>Eukaryota</taxon>
        <taxon>Metazoa</taxon>
        <taxon>Chordata</taxon>
        <taxon>Craniata</taxon>
        <taxon>Vertebrata</taxon>
        <taxon>Euteleostomi</taxon>
        <taxon>Mammalia</taxon>
        <taxon>Monotremata</taxon>
        <taxon>Ornithorhynchidae</taxon>
        <taxon>Ornithorhynchus</taxon>
    </lineage>
</organism>
<evidence type="ECO:0000313" key="2">
    <source>
        <dbReference type="Ensembl" id="ENSOANP00000019265.2"/>
    </source>
</evidence>
<reference evidence="2" key="3">
    <citation type="submission" date="2025-09" db="UniProtKB">
        <authorList>
            <consortium name="Ensembl"/>
        </authorList>
    </citation>
    <scope>IDENTIFICATION</scope>
    <source>
        <strain evidence="2">Glennie</strain>
    </source>
</reference>
<dbReference type="STRING" id="9258.ENSOANP00000019265"/>
<dbReference type="GO" id="GO:0007283">
    <property type="term" value="P:spermatogenesis"/>
    <property type="evidence" value="ECO:0007669"/>
    <property type="project" value="Ensembl"/>
</dbReference>
<dbReference type="eggNOG" id="ENOG502QVK8">
    <property type="taxonomic scope" value="Eukaryota"/>
</dbReference>
<dbReference type="GO" id="GO:0051445">
    <property type="term" value="P:regulation of meiotic cell cycle"/>
    <property type="evidence" value="ECO:0007669"/>
    <property type="project" value="Ensembl"/>
</dbReference>
<evidence type="ECO:0000256" key="1">
    <source>
        <dbReference type="SAM" id="MobiDB-lite"/>
    </source>
</evidence>
<dbReference type="Proteomes" id="UP000002279">
    <property type="component" value="Chromosome 11"/>
</dbReference>
<feature type="region of interest" description="Disordered" evidence="1">
    <location>
        <begin position="300"/>
        <end position="319"/>
    </location>
</feature>
<dbReference type="InParanoid" id="F7DLV4"/>
<dbReference type="Ensembl" id="ENSOANT00000019268.2">
    <property type="protein sequence ID" value="ENSOANP00000019265.2"/>
    <property type="gene ID" value="ENSOANG00000012163.3"/>
</dbReference>
<gene>
    <name evidence="2" type="primary">CNTD1</name>
</gene>
<dbReference type="PANTHER" id="PTHR21615">
    <property type="entry name" value="CYCLIN N-TERMINAL DOMAIN-CONTAINING PROTEIN 1"/>
    <property type="match status" value="1"/>
</dbReference>